<comment type="caution">
    <text evidence="2">The sequence shown here is derived from an EMBL/GenBank/DDBJ whole genome shotgun (WGS) entry which is preliminary data.</text>
</comment>
<evidence type="ECO:0000313" key="3">
    <source>
        <dbReference type="Proteomes" id="UP000784294"/>
    </source>
</evidence>
<accession>A0A448WMF7</accession>
<feature type="signal peptide" evidence="1">
    <location>
        <begin position="1"/>
        <end position="23"/>
    </location>
</feature>
<protein>
    <recommendedName>
        <fullName evidence="4">Secreted protein</fullName>
    </recommendedName>
</protein>
<dbReference type="EMBL" id="CAAALY010024706">
    <property type="protein sequence ID" value="VEL15469.1"/>
    <property type="molecule type" value="Genomic_DNA"/>
</dbReference>
<dbReference type="Proteomes" id="UP000784294">
    <property type="component" value="Unassembled WGS sequence"/>
</dbReference>
<reference evidence="2" key="1">
    <citation type="submission" date="2018-11" db="EMBL/GenBank/DDBJ databases">
        <authorList>
            <consortium name="Pathogen Informatics"/>
        </authorList>
    </citation>
    <scope>NUCLEOTIDE SEQUENCE</scope>
</reference>
<feature type="chain" id="PRO_5019107745" description="Secreted protein" evidence="1">
    <location>
        <begin position="24"/>
        <end position="71"/>
    </location>
</feature>
<organism evidence="2 3">
    <name type="scientific">Protopolystoma xenopodis</name>
    <dbReference type="NCBI Taxonomy" id="117903"/>
    <lineage>
        <taxon>Eukaryota</taxon>
        <taxon>Metazoa</taxon>
        <taxon>Spiralia</taxon>
        <taxon>Lophotrochozoa</taxon>
        <taxon>Platyhelminthes</taxon>
        <taxon>Monogenea</taxon>
        <taxon>Polyopisthocotylea</taxon>
        <taxon>Polystomatidea</taxon>
        <taxon>Polystomatidae</taxon>
        <taxon>Protopolystoma</taxon>
    </lineage>
</organism>
<keyword evidence="3" id="KW-1185">Reference proteome</keyword>
<evidence type="ECO:0000256" key="1">
    <source>
        <dbReference type="SAM" id="SignalP"/>
    </source>
</evidence>
<keyword evidence="1" id="KW-0732">Signal</keyword>
<evidence type="ECO:0000313" key="2">
    <source>
        <dbReference type="EMBL" id="VEL15469.1"/>
    </source>
</evidence>
<gene>
    <name evidence="2" type="ORF">PXEA_LOCUS8909</name>
</gene>
<proteinExistence type="predicted"/>
<evidence type="ECO:0008006" key="4">
    <source>
        <dbReference type="Google" id="ProtNLM"/>
    </source>
</evidence>
<dbReference type="AlphaFoldDB" id="A0A448WMF7"/>
<name>A0A448WMF7_9PLAT</name>
<sequence length="71" mass="8117">MLNWARLCVCLNMLDLAAWPLNACLMHEGELYAVQKARPTKPSTCLPTANSANQARLAYRFGYQFSFCFQR</sequence>